<reference evidence="1" key="1">
    <citation type="submission" date="2021-01" db="EMBL/GenBank/DDBJ databases">
        <title>Whole genome shotgun sequence of Actinoplanes tereljensis NBRC 105297.</title>
        <authorList>
            <person name="Komaki H."/>
            <person name="Tamura T."/>
        </authorList>
    </citation>
    <scope>NUCLEOTIDE SEQUENCE</scope>
    <source>
        <strain evidence="1">NBRC 105297</strain>
    </source>
</reference>
<dbReference type="EMBL" id="BOMY01000041">
    <property type="protein sequence ID" value="GIF23503.1"/>
    <property type="molecule type" value="Genomic_DNA"/>
</dbReference>
<sequence>MAKVLGKAPSAWRAEMARWSDGGIVEQLDDATVGGWRVDDEARILLSEVGLPAWDSFFARCPQEAGEPLYPPFYILGREVVEEHQHEPFIDLRCGCGYFGLSAADGGVWQVFGDGGGLPVNTTLALFYYFLDKVAGSSPQQNSDIPERQSMKRAETVMRRLIQRDPILTSGADNFWGYVFDRPWG</sequence>
<comment type="caution">
    <text evidence="1">The sequence shown here is derived from an EMBL/GenBank/DDBJ whole genome shotgun (WGS) entry which is preliminary data.</text>
</comment>
<dbReference type="AlphaFoldDB" id="A0A919NSG2"/>
<dbReference type="Pfam" id="PF14435">
    <property type="entry name" value="SUKH-4"/>
    <property type="match status" value="1"/>
</dbReference>
<accession>A0A919NSG2</accession>
<name>A0A919NSG2_9ACTN</name>
<organism evidence="1 2">
    <name type="scientific">Paractinoplanes tereljensis</name>
    <dbReference type="NCBI Taxonomy" id="571912"/>
    <lineage>
        <taxon>Bacteria</taxon>
        <taxon>Bacillati</taxon>
        <taxon>Actinomycetota</taxon>
        <taxon>Actinomycetes</taxon>
        <taxon>Micromonosporales</taxon>
        <taxon>Micromonosporaceae</taxon>
        <taxon>Paractinoplanes</taxon>
    </lineage>
</organism>
<gene>
    <name evidence="1" type="ORF">Ate02nite_62330</name>
</gene>
<proteinExistence type="predicted"/>
<evidence type="ECO:0000313" key="1">
    <source>
        <dbReference type="EMBL" id="GIF23503.1"/>
    </source>
</evidence>
<dbReference type="InterPro" id="IPR025851">
    <property type="entry name" value="SUKH-4"/>
</dbReference>
<evidence type="ECO:0000313" key="2">
    <source>
        <dbReference type="Proteomes" id="UP000623608"/>
    </source>
</evidence>
<protein>
    <submittedName>
        <fullName evidence="1">Uncharacterized protein</fullName>
    </submittedName>
</protein>
<dbReference type="Proteomes" id="UP000623608">
    <property type="component" value="Unassembled WGS sequence"/>
</dbReference>
<dbReference type="RefSeq" id="WP_203811401.1">
    <property type="nucleotide sequence ID" value="NZ_BOMY01000041.1"/>
</dbReference>
<keyword evidence="2" id="KW-1185">Reference proteome</keyword>